<evidence type="ECO:0000313" key="2">
    <source>
        <dbReference type="EMBL" id="MBX16581.1"/>
    </source>
</evidence>
<sequence length="108" mass="12378">MTISDDEDVSLAEFLESEVLSEVSDQEEEEAAGEKAEEGEELKIKRARLGEKGKEKAPENDEEYYFNYNIINNNKNNNNKIKLTQKGQPSFAFSYDITILVTFFTVRT</sequence>
<feature type="region of interest" description="Disordered" evidence="1">
    <location>
        <begin position="20"/>
        <end position="40"/>
    </location>
</feature>
<protein>
    <submittedName>
        <fullName evidence="2">Mads box protein</fullName>
    </submittedName>
</protein>
<reference evidence="2" key="1">
    <citation type="submission" date="2018-02" db="EMBL/GenBank/DDBJ databases">
        <title>Rhizophora mucronata_Transcriptome.</title>
        <authorList>
            <person name="Meera S.P."/>
            <person name="Sreeshan A."/>
            <person name="Augustine A."/>
        </authorList>
    </citation>
    <scope>NUCLEOTIDE SEQUENCE</scope>
    <source>
        <tissue evidence="2">Leaf</tissue>
    </source>
</reference>
<dbReference type="EMBL" id="GGEC01036097">
    <property type="protein sequence ID" value="MBX16581.1"/>
    <property type="molecule type" value="Transcribed_RNA"/>
</dbReference>
<dbReference type="AlphaFoldDB" id="A0A2P2LF40"/>
<accession>A0A2P2LF40</accession>
<proteinExistence type="predicted"/>
<organism evidence="2">
    <name type="scientific">Rhizophora mucronata</name>
    <name type="common">Asiatic mangrove</name>
    <dbReference type="NCBI Taxonomy" id="61149"/>
    <lineage>
        <taxon>Eukaryota</taxon>
        <taxon>Viridiplantae</taxon>
        <taxon>Streptophyta</taxon>
        <taxon>Embryophyta</taxon>
        <taxon>Tracheophyta</taxon>
        <taxon>Spermatophyta</taxon>
        <taxon>Magnoliopsida</taxon>
        <taxon>eudicotyledons</taxon>
        <taxon>Gunneridae</taxon>
        <taxon>Pentapetalae</taxon>
        <taxon>rosids</taxon>
        <taxon>fabids</taxon>
        <taxon>Malpighiales</taxon>
        <taxon>Rhizophoraceae</taxon>
        <taxon>Rhizophora</taxon>
    </lineage>
</organism>
<name>A0A2P2LF40_RHIMU</name>
<evidence type="ECO:0000256" key="1">
    <source>
        <dbReference type="SAM" id="MobiDB-lite"/>
    </source>
</evidence>